<gene>
    <name evidence="3" type="ORF">BSAL_91530</name>
</gene>
<feature type="compositionally biased region" description="Basic and acidic residues" evidence="2">
    <location>
        <begin position="218"/>
        <end position="234"/>
    </location>
</feature>
<reference evidence="4" key="1">
    <citation type="submission" date="2015-09" db="EMBL/GenBank/DDBJ databases">
        <authorList>
            <consortium name="Pathogen Informatics"/>
        </authorList>
    </citation>
    <scope>NUCLEOTIDE SEQUENCE [LARGE SCALE GENOMIC DNA]</scope>
    <source>
        <strain evidence="4">Lake Konstanz</strain>
    </source>
</reference>
<feature type="coiled-coil region" evidence="1">
    <location>
        <begin position="343"/>
        <end position="408"/>
    </location>
</feature>
<feature type="compositionally biased region" description="Polar residues" evidence="2">
    <location>
        <begin position="203"/>
        <end position="217"/>
    </location>
</feature>
<dbReference type="VEuPathDB" id="TriTrypDB:BSAL_91530"/>
<feature type="compositionally biased region" description="Polar residues" evidence="2">
    <location>
        <begin position="170"/>
        <end position="193"/>
    </location>
</feature>
<accession>A0A0S4JCN0</accession>
<dbReference type="Proteomes" id="UP000051952">
    <property type="component" value="Unassembled WGS sequence"/>
</dbReference>
<evidence type="ECO:0000313" key="3">
    <source>
        <dbReference type="EMBL" id="CUG86060.1"/>
    </source>
</evidence>
<feature type="region of interest" description="Disordered" evidence="2">
    <location>
        <begin position="102"/>
        <end position="124"/>
    </location>
</feature>
<evidence type="ECO:0000256" key="1">
    <source>
        <dbReference type="SAM" id="Coils"/>
    </source>
</evidence>
<dbReference type="OrthoDB" id="262896at2759"/>
<keyword evidence="1" id="KW-0175">Coiled coil</keyword>
<evidence type="ECO:0000256" key="2">
    <source>
        <dbReference type="SAM" id="MobiDB-lite"/>
    </source>
</evidence>
<dbReference type="EMBL" id="CYKH01001233">
    <property type="protein sequence ID" value="CUG86060.1"/>
    <property type="molecule type" value="Genomic_DNA"/>
</dbReference>
<feature type="region of interest" description="Disordered" evidence="2">
    <location>
        <begin position="162"/>
        <end position="280"/>
    </location>
</feature>
<keyword evidence="4" id="KW-1185">Reference proteome</keyword>
<sequence>MASSEERAFVRVFLPGEQLRLFQLLPRVKFASITRALNMDGSLYLGERKIDGAETPDSLGLKHGLDHAIDVSFVPRPPQFLFRPQDEHTSGTYTPSLVFEEQNHEHHQRSFQRDETSVGSEASLPLSKDVQAVLRLLKDKHDRAKSPGSVDGRRAFQPTAFHDTSAAPAKQTSSNAVATPYNPRSNELRASNHSTDRQHGSPDRSQPLNKVNATTVDRPSRRALPLEHHQRDTSIPHTTWPLPSFVNSRHNDSAGPLDTSHTIEPSHTGAIKEPPSPRLQGTRAKRVVPQSEAPQPVVEVLLVPRPAAVVPEDAAVMSERSISEERQQPVHAEFVQQRRVDHDDEFKRELNRLSAELEEEKRVRRQLEKQVEWLTALLPDDLVTYSAQHEHQRLMEDLRRERAAKRRQPSAIVELAS</sequence>
<proteinExistence type="predicted"/>
<name>A0A0S4JCN0_BODSA</name>
<dbReference type="AlphaFoldDB" id="A0A0S4JCN0"/>
<organism evidence="3 4">
    <name type="scientific">Bodo saltans</name>
    <name type="common">Flagellated protozoan</name>
    <dbReference type="NCBI Taxonomy" id="75058"/>
    <lineage>
        <taxon>Eukaryota</taxon>
        <taxon>Discoba</taxon>
        <taxon>Euglenozoa</taxon>
        <taxon>Kinetoplastea</taxon>
        <taxon>Metakinetoplastina</taxon>
        <taxon>Eubodonida</taxon>
        <taxon>Bodonidae</taxon>
        <taxon>Bodo</taxon>
    </lineage>
</organism>
<protein>
    <submittedName>
        <fullName evidence="3">Uncharacterized protein</fullName>
    </submittedName>
</protein>
<evidence type="ECO:0000313" key="4">
    <source>
        <dbReference type="Proteomes" id="UP000051952"/>
    </source>
</evidence>